<proteinExistence type="predicted"/>
<reference evidence="1" key="1">
    <citation type="journal article" date="2014" name="Int. J. Syst. Evol. Microbiol.">
        <title>Complete genome sequence of Corynebacterium casei LMG S-19264T (=DSM 44701T), isolated from a smear-ripened cheese.</title>
        <authorList>
            <consortium name="US DOE Joint Genome Institute (JGI-PGF)"/>
            <person name="Walter F."/>
            <person name="Albersmeier A."/>
            <person name="Kalinowski J."/>
            <person name="Ruckert C."/>
        </authorList>
    </citation>
    <scope>NUCLEOTIDE SEQUENCE</scope>
    <source>
        <strain evidence="1">KCTC 32337</strain>
    </source>
</reference>
<gene>
    <name evidence="1" type="ORF">GCM10011274_40140</name>
</gene>
<dbReference type="AlphaFoldDB" id="A0A8H9IH86"/>
<evidence type="ECO:0000313" key="2">
    <source>
        <dbReference type="Proteomes" id="UP000622604"/>
    </source>
</evidence>
<comment type="caution">
    <text evidence="1">The sequence shown here is derived from an EMBL/GenBank/DDBJ whole genome shotgun (WGS) entry which is preliminary data.</text>
</comment>
<dbReference type="EMBL" id="BMZC01000014">
    <property type="protein sequence ID" value="GGZ77984.1"/>
    <property type="molecule type" value="Genomic_DNA"/>
</dbReference>
<name>A0A8H9IH86_9ALTE</name>
<accession>A0A8H9IH86</accession>
<sequence length="59" mass="7031">MQSFDEYLAPFNIRLQGLSDFSQESKQTLSNWYKTKPHRIKLLIKAYLYDQSLIKSSFI</sequence>
<dbReference type="Proteomes" id="UP000622604">
    <property type="component" value="Unassembled WGS sequence"/>
</dbReference>
<reference evidence="1" key="2">
    <citation type="submission" date="2020-09" db="EMBL/GenBank/DDBJ databases">
        <authorList>
            <person name="Sun Q."/>
            <person name="Kim S."/>
        </authorList>
    </citation>
    <scope>NUCLEOTIDE SEQUENCE</scope>
    <source>
        <strain evidence="1">KCTC 32337</strain>
    </source>
</reference>
<protein>
    <submittedName>
        <fullName evidence="1">Uncharacterized protein</fullName>
    </submittedName>
</protein>
<evidence type="ECO:0000313" key="1">
    <source>
        <dbReference type="EMBL" id="GGZ77984.1"/>
    </source>
</evidence>
<organism evidence="1 2">
    <name type="scientific">Paraglaciecola chathamensis</name>
    <dbReference type="NCBI Taxonomy" id="368405"/>
    <lineage>
        <taxon>Bacteria</taxon>
        <taxon>Pseudomonadati</taxon>
        <taxon>Pseudomonadota</taxon>
        <taxon>Gammaproteobacteria</taxon>
        <taxon>Alteromonadales</taxon>
        <taxon>Alteromonadaceae</taxon>
        <taxon>Paraglaciecola</taxon>
    </lineage>
</organism>